<gene>
    <name evidence="4" type="ORF">KUF71_015615</name>
</gene>
<comment type="caution">
    <text evidence="4">The sequence shown here is derived from an EMBL/GenBank/DDBJ whole genome shotgun (WGS) entry which is preliminary data.</text>
</comment>
<evidence type="ECO:0000313" key="5">
    <source>
        <dbReference type="Proteomes" id="UP001219518"/>
    </source>
</evidence>
<name>A0AAE1HV13_9NEOP</name>
<feature type="chain" id="PRO_5041939512" evidence="3">
    <location>
        <begin position="27"/>
        <end position="897"/>
    </location>
</feature>
<feature type="region of interest" description="Disordered" evidence="2">
    <location>
        <begin position="46"/>
        <end position="87"/>
    </location>
</feature>
<reference evidence="4" key="2">
    <citation type="journal article" date="2023" name="BMC Genomics">
        <title>Pest status, molecular evolution, and epigenetic factors derived from the genome assembly of Frankliniella fusca, a thysanopteran phytovirus vector.</title>
        <authorList>
            <person name="Catto M.A."/>
            <person name="Labadie P.E."/>
            <person name="Jacobson A.L."/>
            <person name="Kennedy G.G."/>
            <person name="Srinivasan R."/>
            <person name="Hunt B.G."/>
        </authorList>
    </citation>
    <scope>NUCLEOTIDE SEQUENCE</scope>
    <source>
        <strain evidence="4">PL_HMW_Pooled</strain>
    </source>
</reference>
<keyword evidence="3" id="KW-0732">Signal</keyword>
<keyword evidence="1" id="KW-0175">Coiled coil</keyword>
<feature type="compositionally biased region" description="Acidic residues" evidence="2">
    <location>
        <begin position="636"/>
        <end position="655"/>
    </location>
</feature>
<protein>
    <submittedName>
        <fullName evidence="4">Replicase polyprotein 1a</fullName>
    </submittedName>
</protein>
<evidence type="ECO:0000256" key="3">
    <source>
        <dbReference type="SAM" id="SignalP"/>
    </source>
</evidence>
<feature type="compositionally biased region" description="Low complexity" evidence="2">
    <location>
        <begin position="394"/>
        <end position="407"/>
    </location>
</feature>
<feature type="region of interest" description="Disordered" evidence="2">
    <location>
        <begin position="394"/>
        <end position="680"/>
    </location>
</feature>
<keyword evidence="5" id="KW-1185">Reference proteome</keyword>
<sequence length="897" mass="96622">MARTHLLTPLVASAAAAICILTVCHAAAIPAPDRTTATKDVTVTSSLASSTPSSSSPPVAGAPTLTFLGSGGRPGTPPSSVAAAGDASREEAKVAVVEPGRPGVVPPGREHALDGVHALAHPAHMARQPALDAAAPLLPQPGRDGGGGRVVGVVPDRLALGMEEAAVREGAAKPIPDSGNATDAALLESIILAIQSLGDDGEAFLNETVSDTASGKDQLEPQHTKRVLAQVRVMKRPVYSDSYLPPLIQVVSHLVEQVEEREERAKAEAEATTTEATAFETEAIDVNAVAAAVTTPASMTSTEAAPAQPIVVPVLGGEAVVVPTSSAGTIAILPVPDEDNLTLTPPLVDDGTHVVTIAVDGAPVTSMGSQVEAALPDGQSPVVVPISGLLSGPAPVSAPQSASVSGPEPAPAPAPVQAPAQAPVSSPEAAPAPVSAAESASVSEPVPVQAPVSSPEAAPAPVPTPVQAQAPTRSPSENAPVGSEDKNVQVQLEPLVQTLPELLPPLHIIDKRTNDKANVPEGRRRHREDEDDRENEEHDREDDRTDEKDDREDEKHDRDDDREDEKHDRDDDRVDEKHDRDDDREDEKHDRDDDRVDEKHDRDDDREDEKHDRDDDRVDKKHDRDDDREDEKHDRDDDDKDDDDDDDDDDADEDDDRRSKTLSIDDDDDMMEDMPVVQRDVPIVNEETVPMMMMLNMVPSDKPEMVMDMPVFEFLEAAEDEDEPHRRTKRNTREDIFPSEFKTFLYFPTMIDGPDGNVGAKSAGEEEEDDEVYSKEESDFLDSIGAEANLKKQPAIPASRTLLDLIKLRFALSADAKQQNFKNIQGYAESVVADLARTSALTGREQLGVLLATVIEKKEIRSPRTLRRAQRILDELLDERSDMSRLLDGIPALKYTP</sequence>
<evidence type="ECO:0000313" key="4">
    <source>
        <dbReference type="EMBL" id="KAK3927331.1"/>
    </source>
</evidence>
<organism evidence="4 5">
    <name type="scientific">Frankliniella fusca</name>
    <dbReference type="NCBI Taxonomy" id="407009"/>
    <lineage>
        <taxon>Eukaryota</taxon>
        <taxon>Metazoa</taxon>
        <taxon>Ecdysozoa</taxon>
        <taxon>Arthropoda</taxon>
        <taxon>Hexapoda</taxon>
        <taxon>Insecta</taxon>
        <taxon>Pterygota</taxon>
        <taxon>Neoptera</taxon>
        <taxon>Paraneoptera</taxon>
        <taxon>Thysanoptera</taxon>
        <taxon>Terebrantia</taxon>
        <taxon>Thripoidea</taxon>
        <taxon>Thripidae</taxon>
        <taxon>Frankliniella</taxon>
    </lineage>
</organism>
<feature type="coiled-coil region" evidence="1">
    <location>
        <begin position="248"/>
        <end position="275"/>
    </location>
</feature>
<feature type="compositionally biased region" description="Low complexity" evidence="2">
    <location>
        <begin position="46"/>
        <end position="64"/>
    </location>
</feature>
<feature type="compositionally biased region" description="Low complexity" evidence="2">
    <location>
        <begin position="417"/>
        <end position="457"/>
    </location>
</feature>
<reference evidence="4" key="1">
    <citation type="submission" date="2021-07" db="EMBL/GenBank/DDBJ databases">
        <authorList>
            <person name="Catto M.A."/>
            <person name="Jacobson A."/>
            <person name="Kennedy G."/>
            <person name="Labadie P."/>
            <person name="Hunt B.G."/>
            <person name="Srinivasan R."/>
        </authorList>
    </citation>
    <scope>NUCLEOTIDE SEQUENCE</scope>
    <source>
        <strain evidence="4">PL_HMW_Pooled</strain>
        <tissue evidence="4">Head</tissue>
    </source>
</reference>
<accession>A0AAE1HV13</accession>
<feature type="compositionally biased region" description="Basic and acidic residues" evidence="2">
    <location>
        <begin position="535"/>
        <end position="635"/>
    </location>
</feature>
<dbReference type="EMBL" id="JAHWGI010001285">
    <property type="protein sequence ID" value="KAK3927331.1"/>
    <property type="molecule type" value="Genomic_DNA"/>
</dbReference>
<dbReference type="AlphaFoldDB" id="A0AAE1HV13"/>
<evidence type="ECO:0000256" key="2">
    <source>
        <dbReference type="SAM" id="MobiDB-lite"/>
    </source>
</evidence>
<feature type="signal peptide" evidence="3">
    <location>
        <begin position="1"/>
        <end position="26"/>
    </location>
</feature>
<evidence type="ECO:0000256" key="1">
    <source>
        <dbReference type="SAM" id="Coils"/>
    </source>
</evidence>
<dbReference type="Proteomes" id="UP001219518">
    <property type="component" value="Unassembled WGS sequence"/>
</dbReference>
<proteinExistence type="predicted"/>